<evidence type="ECO:0000256" key="2">
    <source>
        <dbReference type="ARBA" id="ARBA00022884"/>
    </source>
</evidence>
<dbReference type="Gene3D" id="3.30.70.580">
    <property type="entry name" value="Pseudouridine synthase I, catalytic domain, N-terminal subdomain"/>
    <property type="match status" value="1"/>
</dbReference>
<dbReference type="PANTHER" id="PTHR47683:SF2">
    <property type="entry name" value="RNA-BINDING S4 DOMAIN-CONTAINING PROTEIN"/>
    <property type="match status" value="1"/>
</dbReference>
<keyword evidence="2 4" id="KW-0694">RNA-binding</keyword>
<dbReference type="EMBL" id="CP074694">
    <property type="protein sequence ID" value="QVL30972.1"/>
    <property type="molecule type" value="Genomic_DNA"/>
</dbReference>
<dbReference type="InterPro" id="IPR018496">
    <property type="entry name" value="PsdUridine_synth_RsuA/RluB_CS"/>
</dbReference>
<dbReference type="InterPro" id="IPR006145">
    <property type="entry name" value="PsdUridine_synth_RsuA/RluA"/>
</dbReference>
<dbReference type="EC" id="5.4.99.-" evidence="5"/>
<dbReference type="Gene3D" id="3.30.70.1560">
    <property type="entry name" value="Alpha-L RNA-binding motif"/>
    <property type="match status" value="1"/>
</dbReference>
<dbReference type="GO" id="GO:0120159">
    <property type="term" value="F:rRNA pseudouridine synthase activity"/>
    <property type="evidence" value="ECO:0007669"/>
    <property type="project" value="UniProtKB-ARBA"/>
</dbReference>
<name>A0A8E6B340_9BACT</name>
<evidence type="ECO:0000313" key="9">
    <source>
        <dbReference type="Proteomes" id="UP000676194"/>
    </source>
</evidence>
<comment type="similarity">
    <text evidence="1 5">Belongs to the pseudouridine synthase RsuA family.</text>
</comment>
<dbReference type="GO" id="GO:0005829">
    <property type="term" value="C:cytosol"/>
    <property type="evidence" value="ECO:0007669"/>
    <property type="project" value="UniProtKB-ARBA"/>
</dbReference>
<dbReference type="Gene3D" id="3.10.290.10">
    <property type="entry name" value="RNA-binding S4 domain"/>
    <property type="match status" value="1"/>
</dbReference>
<evidence type="ECO:0000256" key="4">
    <source>
        <dbReference type="PROSITE-ProRule" id="PRU00182"/>
    </source>
</evidence>
<dbReference type="SUPFAM" id="SSF55120">
    <property type="entry name" value="Pseudouridine synthase"/>
    <property type="match status" value="1"/>
</dbReference>
<keyword evidence="9" id="KW-1185">Reference proteome</keyword>
<reference evidence="8" key="1">
    <citation type="submission" date="2021-05" db="EMBL/GenBank/DDBJ databases">
        <title>Complete genome sequence of the cellulolytic planctomycete Telmatocola sphagniphila SP2T and characterization of the first cellulase from planctomycetes.</title>
        <authorList>
            <person name="Rakitin A.L."/>
            <person name="Beletsky A.V."/>
            <person name="Naumoff D.G."/>
            <person name="Kulichevskaya I.S."/>
            <person name="Mardanov A.V."/>
            <person name="Ravin N.V."/>
            <person name="Dedysh S.N."/>
        </authorList>
    </citation>
    <scope>NUCLEOTIDE SEQUENCE</scope>
    <source>
        <strain evidence="8">SP2T</strain>
    </source>
</reference>
<dbReference type="SMART" id="SM00363">
    <property type="entry name" value="S4"/>
    <property type="match status" value="1"/>
</dbReference>
<organism evidence="8 9">
    <name type="scientific">Telmatocola sphagniphila</name>
    <dbReference type="NCBI Taxonomy" id="1123043"/>
    <lineage>
        <taxon>Bacteria</taxon>
        <taxon>Pseudomonadati</taxon>
        <taxon>Planctomycetota</taxon>
        <taxon>Planctomycetia</taxon>
        <taxon>Gemmatales</taxon>
        <taxon>Gemmataceae</taxon>
    </lineage>
</organism>
<dbReference type="InterPro" id="IPR036986">
    <property type="entry name" value="S4_RNA-bd_sf"/>
</dbReference>
<dbReference type="GO" id="GO:0000455">
    <property type="term" value="P:enzyme-directed rRNA pseudouridine synthesis"/>
    <property type="evidence" value="ECO:0007669"/>
    <property type="project" value="UniProtKB-ARBA"/>
</dbReference>
<dbReference type="Pfam" id="PF00849">
    <property type="entry name" value="PseudoU_synth_2"/>
    <property type="match status" value="1"/>
</dbReference>
<evidence type="ECO:0000256" key="3">
    <source>
        <dbReference type="ARBA" id="ARBA00023235"/>
    </source>
</evidence>
<dbReference type="InterPro" id="IPR020103">
    <property type="entry name" value="PsdUridine_synth_cat_dom_sf"/>
</dbReference>
<dbReference type="PANTHER" id="PTHR47683">
    <property type="entry name" value="PSEUDOURIDINE SYNTHASE FAMILY PROTEIN-RELATED"/>
    <property type="match status" value="1"/>
</dbReference>
<dbReference type="PROSITE" id="PS50889">
    <property type="entry name" value="S4"/>
    <property type="match status" value="1"/>
</dbReference>
<feature type="domain" description="RNA-binding S4" evidence="7">
    <location>
        <begin position="2"/>
        <end position="61"/>
    </location>
</feature>
<dbReference type="CDD" id="cd02870">
    <property type="entry name" value="PseudoU_synth_RsuA_like"/>
    <property type="match status" value="1"/>
</dbReference>
<evidence type="ECO:0000256" key="5">
    <source>
        <dbReference type="RuleBase" id="RU003887"/>
    </source>
</evidence>
<dbReference type="FunFam" id="3.10.290.10:FF:000003">
    <property type="entry name" value="Pseudouridine synthase"/>
    <property type="match status" value="1"/>
</dbReference>
<sequence length="253" mass="28434">MIRLNKFLAHAGAGSRRHCDGLIASGRVRVDGIITRELGTQIDPDKQKIAVDDKVVETERKVYWLVNKPAGYLCTNHDPAGRPRALDLIPHVAERVYTVGRLDEASEGLLLMTNDGDLAHKLMHPRVGIEKTYEALVAGNPSMADLEKLTAGIWLSDGKVKAKYVRKLKKQGDSTWVRIVLAEGKNREIRRMLAKLEHKVLELHRVAIAHIKVDRLPKGKCRRLKPDEIASLQDLAERKSRPRKSSSPEETEK</sequence>
<dbReference type="FunFam" id="3.30.70.1560:FF:000001">
    <property type="entry name" value="Pseudouridine synthase"/>
    <property type="match status" value="1"/>
</dbReference>
<evidence type="ECO:0000313" key="8">
    <source>
        <dbReference type="EMBL" id="QVL30972.1"/>
    </source>
</evidence>
<proteinExistence type="inferred from homology"/>
<dbReference type="Pfam" id="PF01479">
    <property type="entry name" value="S4"/>
    <property type="match status" value="1"/>
</dbReference>
<dbReference type="Proteomes" id="UP000676194">
    <property type="component" value="Chromosome"/>
</dbReference>
<dbReference type="InterPro" id="IPR042092">
    <property type="entry name" value="PsdUridine_s_RsuA/RluB/E/F_cat"/>
</dbReference>
<dbReference type="InterPro" id="IPR050343">
    <property type="entry name" value="RsuA_PseudoU_synthase"/>
</dbReference>
<dbReference type="InterPro" id="IPR002942">
    <property type="entry name" value="S4_RNA-bd"/>
</dbReference>
<dbReference type="SUPFAM" id="SSF55174">
    <property type="entry name" value="Alpha-L RNA-binding motif"/>
    <property type="match status" value="1"/>
</dbReference>
<evidence type="ECO:0000256" key="1">
    <source>
        <dbReference type="ARBA" id="ARBA00008348"/>
    </source>
</evidence>
<feature type="region of interest" description="Disordered" evidence="6">
    <location>
        <begin position="232"/>
        <end position="253"/>
    </location>
</feature>
<dbReference type="KEGG" id="tsph:KIH39_19255"/>
<gene>
    <name evidence="8" type="ORF">KIH39_19255</name>
</gene>
<dbReference type="GO" id="GO:0003723">
    <property type="term" value="F:RNA binding"/>
    <property type="evidence" value="ECO:0007669"/>
    <property type="project" value="UniProtKB-KW"/>
</dbReference>
<evidence type="ECO:0000259" key="7">
    <source>
        <dbReference type="SMART" id="SM00363"/>
    </source>
</evidence>
<dbReference type="NCBIfam" id="TIGR00093">
    <property type="entry name" value="pseudouridine synthase"/>
    <property type="match status" value="1"/>
</dbReference>
<accession>A0A8E6B340</accession>
<dbReference type="InterPro" id="IPR000748">
    <property type="entry name" value="PsdUridine_synth_RsuA/RluB/E/F"/>
</dbReference>
<dbReference type="AlphaFoldDB" id="A0A8E6B340"/>
<dbReference type="CDD" id="cd00165">
    <property type="entry name" value="S4"/>
    <property type="match status" value="1"/>
</dbReference>
<protein>
    <recommendedName>
        <fullName evidence="5">Pseudouridine synthase</fullName>
        <ecNumber evidence="5">5.4.99.-</ecNumber>
    </recommendedName>
</protein>
<keyword evidence="3 5" id="KW-0413">Isomerase</keyword>
<dbReference type="RefSeq" id="WP_213494854.1">
    <property type="nucleotide sequence ID" value="NZ_CP074694.1"/>
</dbReference>
<evidence type="ECO:0000256" key="6">
    <source>
        <dbReference type="SAM" id="MobiDB-lite"/>
    </source>
</evidence>
<dbReference type="PROSITE" id="PS01149">
    <property type="entry name" value="PSI_RSU"/>
    <property type="match status" value="1"/>
</dbReference>
<dbReference type="InterPro" id="IPR020094">
    <property type="entry name" value="TruA/RsuA/RluB/E/F_N"/>
</dbReference>